<dbReference type="SUPFAM" id="SSF56747">
    <property type="entry name" value="Prim-pol domain"/>
    <property type="match status" value="1"/>
</dbReference>
<dbReference type="EMBL" id="CADIKG010000004">
    <property type="protein sequence ID" value="CAB3754556.1"/>
    <property type="molecule type" value="Genomic_DNA"/>
</dbReference>
<dbReference type="AlphaFoldDB" id="A0A1X1PID3"/>
<dbReference type="InterPro" id="IPR015330">
    <property type="entry name" value="DNA_primase/pol_bifunc_N"/>
</dbReference>
<dbReference type="Proteomes" id="UP000494135">
    <property type="component" value="Unassembled WGS sequence"/>
</dbReference>
<reference evidence="2 5" key="2">
    <citation type="submission" date="2020-04" db="EMBL/GenBank/DDBJ databases">
        <authorList>
            <person name="De Canck E."/>
        </authorList>
    </citation>
    <scope>NUCLEOTIDE SEQUENCE [LARGE SCALE GENOMIC DNA]</scope>
    <source>
        <strain evidence="2 5">LMG 29660</strain>
    </source>
</reference>
<dbReference type="EMBL" id="NBYX01000005">
    <property type="protein sequence ID" value="ORT86199.1"/>
    <property type="molecule type" value="Genomic_DNA"/>
</dbReference>
<reference evidence="3 4" key="1">
    <citation type="submission" date="2017-04" db="EMBL/GenBank/DDBJ databases">
        <title>Burkholderia puraquae sp. nov., a novel Burkholderia cepacia complex species from hospital setting samples.</title>
        <authorList>
            <person name="Martina P."/>
            <person name="Leguizamon M."/>
            <person name="Prieto C."/>
            <person name="Sousa S."/>
            <person name="Montanaro P."/>
            <person name="Draghi W."/>
            <person name="Staembler M."/>
            <person name="Bettiol M."/>
            <person name="Figoli C."/>
            <person name="Palau J."/>
            <person name="Alvarez F."/>
            <person name="Benetti S."/>
            <person name="Anchat E."/>
            <person name="Vescina C."/>
            <person name="Ferreras J."/>
            <person name="Lasch P."/>
            <person name="Lagares A."/>
            <person name="Zorreguieta A."/>
            <person name="Yantorno O."/>
            <person name="Bosch A."/>
        </authorList>
    </citation>
    <scope>NUCLEOTIDE SEQUENCE [LARGE SCALE GENOMIC DNA]</scope>
    <source>
        <strain evidence="3 4">CAMPA 1040</strain>
    </source>
</reference>
<protein>
    <recommendedName>
        <fullName evidence="1">DNA primase/polymerase bifunctional N-terminal domain-containing protein</fullName>
    </recommendedName>
</protein>
<proteinExistence type="predicted"/>
<gene>
    <name evidence="3" type="ORF">B7G54_12015</name>
    <name evidence="2" type="ORF">LMG29660_02339</name>
</gene>
<dbReference type="InterPro" id="IPR027417">
    <property type="entry name" value="P-loop_NTPase"/>
</dbReference>
<evidence type="ECO:0000313" key="4">
    <source>
        <dbReference type="Proteomes" id="UP000193146"/>
    </source>
</evidence>
<dbReference type="RefSeq" id="WP_085039306.1">
    <property type="nucleotide sequence ID" value="NZ_CADIKG010000004.1"/>
</dbReference>
<evidence type="ECO:0000313" key="3">
    <source>
        <dbReference type="EMBL" id="ORT86199.1"/>
    </source>
</evidence>
<name>A0A1X1PID3_9BURK</name>
<dbReference type="CDD" id="cd04859">
    <property type="entry name" value="Prim_Pol"/>
    <property type="match status" value="1"/>
</dbReference>
<dbReference type="Pfam" id="PF09250">
    <property type="entry name" value="Prim-Pol"/>
    <property type="match status" value="1"/>
</dbReference>
<keyword evidence="4" id="KW-1185">Reference proteome</keyword>
<dbReference type="Pfam" id="PF13481">
    <property type="entry name" value="AAA_25"/>
    <property type="match status" value="1"/>
</dbReference>
<dbReference type="SUPFAM" id="SSF52540">
    <property type="entry name" value="P-loop containing nucleoside triphosphate hydrolases"/>
    <property type="match status" value="1"/>
</dbReference>
<evidence type="ECO:0000313" key="2">
    <source>
        <dbReference type="EMBL" id="CAB3754556.1"/>
    </source>
</evidence>
<organism evidence="3 4">
    <name type="scientific">Burkholderia puraquae</name>
    <dbReference type="NCBI Taxonomy" id="1904757"/>
    <lineage>
        <taxon>Bacteria</taxon>
        <taxon>Pseudomonadati</taxon>
        <taxon>Pseudomonadota</taxon>
        <taxon>Betaproteobacteria</taxon>
        <taxon>Burkholderiales</taxon>
        <taxon>Burkholderiaceae</taxon>
        <taxon>Burkholderia</taxon>
        <taxon>Burkholderia cepacia complex</taxon>
    </lineage>
</organism>
<dbReference type="Proteomes" id="UP000193146">
    <property type="component" value="Unassembled WGS sequence"/>
</dbReference>
<dbReference type="OrthoDB" id="8905164at2"/>
<dbReference type="Gene3D" id="3.40.50.300">
    <property type="entry name" value="P-loop containing nucleotide triphosphate hydrolases"/>
    <property type="match status" value="1"/>
</dbReference>
<sequence>MNLREQALSLAQHRGFNVFPLAPGSKKPPYGSNGFKDATRDAHLIRQAFSTDNFNIGIRCDVCNDTSIFVLDIDGPEGEAALADLVATNKPLPATLENKTRRGRHMIFYAAGPVGSSVSKVGNHIDVRGHNGYIVAPGSTVDDYTYHFVDPHKRIQRAPEWLYRLVRSAGTAAEAAPADRTPLPGVDADRAQQRAITYLATAPVATEGEGGDTITYKVAAKLKDFGATQQQAVELMLEHWNERCNPPWDTDELSAKVAHAFKYGQEQPGSMAAEAVFEKVEQPTKPTMPPLYVTRVADVQARPIEWLWPSVFALGKHSIIAGQPGLGKSQLSIYLAAAVSVGGTLPDGSKCLQGDVVMLTMEDDVADTIRPRLEAAGADLNRVYVLDGVPAKLKNGQDGMRAFDLTSDVPLLGELADKLADLRLIIVDPISAFMGETDSHKNAEVRAALSMISKLAESRRAALLSISHLNKSSESNALSRVTGSGAFAAQARAVYIVARDSDDDTLRTMSPAKNNVGDDRTSFFFTVEGVTLGSGIATSKAVWQERTEERSADEALEKKKTRDTDTAVSRAARFIHEQLQDGPKPGKEVQSAAKDAGISDKTLRRAREALGVLTKKAEGSKNGEWMWILPGSTAELARAKTAGDIFN</sequence>
<evidence type="ECO:0000259" key="1">
    <source>
        <dbReference type="SMART" id="SM00943"/>
    </source>
</evidence>
<accession>A0A1X1PID3</accession>
<evidence type="ECO:0000313" key="5">
    <source>
        <dbReference type="Proteomes" id="UP000494135"/>
    </source>
</evidence>
<feature type="domain" description="DNA primase/polymerase bifunctional N-terminal" evidence="1">
    <location>
        <begin position="7"/>
        <end position="162"/>
    </location>
</feature>
<dbReference type="SMART" id="SM00943">
    <property type="entry name" value="Prim-Pol"/>
    <property type="match status" value="1"/>
</dbReference>